<dbReference type="CDD" id="cd17546">
    <property type="entry name" value="REC_hyHK_CKI1_RcsC-like"/>
    <property type="match status" value="1"/>
</dbReference>
<keyword evidence="6 15" id="KW-0418">Kinase</keyword>
<dbReference type="PROSITE" id="PS00108">
    <property type="entry name" value="PROTEIN_KINASE_ST"/>
    <property type="match status" value="1"/>
</dbReference>
<protein>
    <recommendedName>
        <fullName evidence="1">non-specific serine/threonine protein kinase</fullName>
        <ecNumber evidence="1">2.7.11.1</ecNumber>
    </recommendedName>
</protein>
<evidence type="ECO:0000256" key="8">
    <source>
        <dbReference type="ARBA" id="ARBA00047899"/>
    </source>
</evidence>
<evidence type="ECO:0000256" key="11">
    <source>
        <dbReference type="SAM" id="MobiDB-lite"/>
    </source>
</evidence>
<dbReference type="InterPro" id="IPR000719">
    <property type="entry name" value="Prot_kinase_dom"/>
</dbReference>
<feature type="region of interest" description="Disordered" evidence="11">
    <location>
        <begin position="2554"/>
        <end position="2583"/>
    </location>
</feature>
<evidence type="ECO:0000313" key="15">
    <source>
        <dbReference type="EMBL" id="OLY80282.1"/>
    </source>
</evidence>
<feature type="region of interest" description="Disordered" evidence="11">
    <location>
        <begin position="1051"/>
        <end position="1072"/>
    </location>
</feature>
<dbReference type="Gene3D" id="3.40.50.2300">
    <property type="match status" value="1"/>
</dbReference>
<evidence type="ECO:0000259" key="13">
    <source>
        <dbReference type="PROSITE" id="PS50110"/>
    </source>
</evidence>
<feature type="compositionally biased region" description="Polar residues" evidence="11">
    <location>
        <begin position="3331"/>
        <end position="3365"/>
    </location>
</feature>
<evidence type="ECO:0000259" key="14">
    <source>
        <dbReference type="PROSITE" id="PS51285"/>
    </source>
</evidence>
<evidence type="ECO:0000256" key="9">
    <source>
        <dbReference type="ARBA" id="ARBA00048679"/>
    </source>
</evidence>
<evidence type="ECO:0000256" key="7">
    <source>
        <dbReference type="ARBA" id="ARBA00022840"/>
    </source>
</evidence>
<dbReference type="STRING" id="133383.A0A1R0GTQ3"/>
<feature type="domain" description="Response regulatory" evidence="13">
    <location>
        <begin position="3922"/>
        <end position="4026"/>
    </location>
</feature>
<comment type="catalytic activity">
    <reaction evidence="8">
        <text>L-threonyl-[protein] + ATP = O-phospho-L-threonyl-[protein] + ADP + H(+)</text>
        <dbReference type="Rhea" id="RHEA:46608"/>
        <dbReference type="Rhea" id="RHEA-COMP:11060"/>
        <dbReference type="Rhea" id="RHEA-COMP:11605"/>
        <dbReference type="ChEBI" id="CHEBI:15378"/>
        <dbReference type="ChEBI" id="CHEBI:30013"/>
        <dbReference type="ChEBI" id="CHEBI:30616"/>
        <dbReference type="ChEBI" id="CHEBI:61977"/>
        <dbReference type="ChEBI" id="CHEBI:456216"/>
        <dbReference type="EC" id="2.7.11.1"/>
    </reaction>
</comment>
<dbReference type="Gene3D" id="3.30.450.20">
    <property type="entry name" value="PAS domain"/>
    <property type="match status" value="1"/>
</dbReference>
<feature type="region of interest" description="Disordered" evidence="11">
    <location>
        <begin position="702"/>
        <end position="723"/>
    </location>
</feature>
<feature type="region of interest" description="Disordered" evidence="11">
    <location>
        <begin position="1248"/>
        <end position="1283"/>
    </location>
</feature>
<feature type="compositionally biased region" description="Basic residues" evidence="11">
    <location>
        <begin position="1256"/>
        <end position="1274"/>
    </location>
</feature>
<feature type="compositionally biased region" description="Polar residues" evidence="11">
    <location>
        <begin position="1052"/>
        <end position="1072"/>
    </location>
</feature>
<proteinExistence type="predicted"/>
<feature type="compositionally biased region" description="Polar residues" evidence="11">
    <location>
        <begin position="226"/>
        <end position="240"/>
    </location>
</feature>
<keyword evidence="3 10" id="KW-0597">Phosphoprotein</keyword>
<feature type="region of interest" description="Disordered" evidence="11">
    <location>
        <begin position="1"/>
        <end position="31"/>
    </location>
</feature>
<dbReference type="FunFam" id="3.30.200.20:FF:001008">
    <property type="entry name" value="Serine/threonine-protein kinase cek1"/>
    <property type="match status" value="1"/>
</dbReference>
<feature type="domain" description="AGC-kinase C-terminal" evidence="14">
    <location>
        <begin position="3169"/>
        <end position="3281"/>
    </location>
</feature>
<evidence type="ECO:0000256" key="2">
    <source>
        <dbReference type="ARBA" id="ARBA00022527"/>
    </source>
</evidence>
<feature type="region of interest" description="Disordered" evidence="11">
    <location>
        <begin position="226"/>
        <end position="254"/>
    </location>
</feature>
<feature type="region of interest" description="Disordered" evidence="11">
    <location>
        <begin position="1384"/>
        <end position="1426"/>
    </location>
</feature>
<feature type="region of interest" description="Disordered" evidence="11">
    <location>
        <begin position="2725"/>
        <end position="2756"/>
    </location>
</feature>
<dbReference type="PANTHER" id="PTHR24356:SF1">
    <property type="entry name" value="SERINE_THREONINE-PROTEIN KINASE GREATWALL"/>
    <property type="match status" value="1"/>
</dbReference>
<dbReference type="CDD" id="cd05579">
    <property type="entry name" value="STKc_MAST_like"/>
    <property type="match status" value="1"/>
</dbReference>
<dbReference type="GO" id="GO:0004674">
    <property type="term" value="F:protein serine/threonine kinase activity"/>
    <property type="evidence" value="ECO:0007669"/>
    <property type="project" value="UniProtKB-KW"/>
</dbReference>
<feature type="compositionally biased region" description="Polar residues" evidence="11">
    <location>
        <begin position="702"/>
        <end position="712"/>
    </location>
</feature>
<evidence type="ECO:0000256" key="10">
    <source>
        <dbReference type="PROSITE-ProRule" id="PRU00169"/>
    </source>
</evidence>
<reference evidence="15 16" key="1">
    <citation type="journal article" date="2016" name="Mol. Biol. Evol.">
        <title>Genome-Wide Survey of Gut Fungi (Harpellales) Reveals the First Horizontally Transferred Ubiquitin Gene from a Mosquito Host.</title>
        <authorList>
            <person name="Wang Y."/>
            <person name="White M.M."/>
            <person name="Kvist S."/>
            <person name="Moncalvo J.M."/>
        </authorList>
    </citation>
    <scope>NUCLEOTIDE SEQUENCE [LARGE SCALE GENOMIC DNA]</scope>
    <source>
        <strain evidence="15 16">ALG-7-W6</strain>
    </source>
</reference>
<feature type="compositionally biased region" description="Polar residues" evidence="11">
    <location>
        <begin position="2566"/>
        <end position="2582"/>
    </location>
</feature>
<feature type="compositionally biased region" description="Basic and acidic residues" evidence="11">
    <location>
        <begin position="3721"/>
        <end position="3731"/>
    </location>
</feature>
<feature type="compositionally biased region" description="Polar residues" evidence="11">
    <location>
        <begin position="2734"/>
        <end position="2748"/>
    </location>
</feature>
<dbReference type="SUPFAM" id="SSF56112">
    <property type="entry name" value="Protein kinase-like (PK-like)"/>
    <property type="match status" value="1"/>
</dbReference>
<dbReference type="GO" id="GO:0005737">
    <property type="term" value="C:cytoplasm"/>
    <property type="evidence" value="ECO:0007669"/>
    <property type="project" value="TreeGrafter"/>
</dbReference>
<feature type="region of interest" description="Disordered" evidence="11">
    <location>
        <begin position="3770"/>
        <end position="3797"/>
    </location>
</feature>
<dbReference type="PROSITE" id="PS50110">
    <property type="entry name" value="RESPONSE_REGULATORY"/>
    <property type="match status" value="1"/>
</dbReference>
<dbReference type="InterPro" id="IPR035965">
    <property type="entry name" value="PAS-like_dom_sf"/>
</dbReference>
<dbReference type="GO" id="GO:0005634">
    <property type="term" value="C:nucleus"/>
    <property type="evidence" value="ECO:0007669"/>
    <property type="project" value="TreeGrafter"/>
</dbReference>
<keyword evidence="16" id="KW-1185">Reference proteome</keyword>
<evidence type="ECO:0000256" key="1">
    <source>
        <dbReference type="ARBA" id="ARBA00012513"/>
    </source>
</evidence>
<sequence length="4026" mass="450872">MKKRFSRISSTFSRDSNKNSDDNGENIKKKSSIPDKVASKNFINSLPPIKDLTSEIPEKDDFPTLFQEDLSIFPIYHDPIQSNLNDISILQTGIEDQIDDLPNVDVNFSNLDQEISNNNSFSAIKTPLVADTADEKLKPRIRTVLIPEKIRIADITNKSKTSHNSSVSLPIVDLKERNPISQDLVLPKIDKLDNETSISSFSKSSNVKRSDSLGFSNRKRFSSIFGSSNTNKVHTNSNNSKIKHKPKPKRNSISYSGVHHLSKFSNPSQESSSGFRHSPILVGFQPLSKAPDTLTSQNTKSSNFISSPLRASTSYNEKNSNKRLSVGLIGLKKSQTFKDISEEYIPILNDPIDYDNKLLINSADQGCDQSNFYPKSHGIEIEMVSKSANSDSSLANPAASEIPNRNYVSSEVEKSPVAQNDIKSLEHKINIPRPLSSHLFNDIELPHSMISSNSGSSSMHAFHYSSPIENSLDSKKNYILDPGSDFNFTHSKEKIYSWSFYNDAKDLNRSGGLRKFVVSGKDDFDSVKDDSFQDRPNSIGSTSNLEGYSAFLDRKKNERNSQDYINSKFPSRLTRNLLKHTISIPSLFEVSNGDKIPQPFSTDENFRSQVPIKVSKRRLSDFVYSKFLEISRLNKMRSLSKRNDSLFLKRRRLPLKNLWVFWASDLDHKSSLENPNNGSSDYSVPHPVYNENLDQSFSKSNIGSQGELNQFSFPKRNDNSKNEKNKFINNAIDWSYKIHKSSIPRCNSKKGHSRSVSDSHNTCVHETRKKHSKKPSQLSFVQNFSDLSDSNSANDGMYNKRVSSKTSILSNSTRSLKLKSKNISRLSMTQLEHPKVHVLNQNSNKSRTYGSTGDGFKGFYLQSSHEKGVLSNYETISNSDSKSIMDSSSIINLDIDELWSDGIDLSNDYDPFNRSNILFMSKSISDSEFPPNTTCDNLNVSPFVYDDDDLAFNYRWSIDSNNFSAGLNSSENRVNKINNIRYYVDDRLNGFYSSPPLKNSDTDYIQEIQSSHNLEGFPPLPEDINTSHGNSIQITPSDGSKKSKIFSSISIPETSSGTEISSNHPNIGDTKTNLAINNKGGKNSDFCQMNSKTDTTLFHFNENSLISTEKANDNGKFVNFEDSYSVSHADYIESLVLTRKYIKSRLVKAKKESELELIVVVNELSEFVERGLQYINEDYWSDVDNNPDIIDQPRDQNSIKKDSHDSDFDFKTVEDNIQKICPNLNSTFNSRPPIPPLHYGTDVSESALSNQEYHSIRRRNRSAKRKPTSRKALKKSQGNSFVENSLVTPMSSPVNPCDLSPNHTPFWSELQNRRTSQKILDKSLIPTARLRELHSKLGVVLAPKRFSSNIGTPSDDKDNDINYFSNFSGDLVGSSKGLFDSYKISSDSSKDPHDSPNFQDSIKNAPVESKSNITDGSNFDYRERYPTNDDTSLENFSVRRISNIDSPINDSDNQFTLNKYNNFSSSSSSSIFSDSARFNSVSEQRGYRALKCSTSNGRSHSKLRNQISKYTSNPEDVLDEPESSLNLGVKYAYPDGHREIENTVRAVHTPHIPVNPNPSCDTHIKQVDSSNTISSEGFSENFVSSEIADNPSESRLEYHPSNFNDSSDRTPVAQVRSHPLSVTSKLPHSTLHKRLSNNSNFNDMKSISNHVYKRRNNNSRNSSISRRSLSIASQSSAKITDKLKIGSNSPTLSRVSSMKPRGHNRGSYLSKKHNLSVDIDPDQLSLQNKDFDKSERSPSVSNGYYGESLKNSAYIETESSYNNPVNAMGMPHITEDVYHLTPFLEAVMELVNVIWKVLDAPVDSLLGNNSSSFQDSRNQSFSSNIFSSYNFDEFGDGDDSSDEDSFTPSIRNSQRFSLTDSWVSQLQKLGTLWEMSGKNEYDSNQSGCNDHVCDREVKSESRKNSGTSQAWPCRGMYVRTLLAISSLNRIVSWWFAVKSTVGVEAWNEAELSESNKLNLSEYPDKQRNFTNSLFYPNSQNNADNVESDIGIPKETKSSAHNASNSTFGTELLNFNLVRDISADIKQNSSSYYGLENSISPIKTGSNGDEIGKDCWKSDEDKRISPIESQNSIDKGILDPTLDVEIKNPNWSSTVNLPAQAVIDKGASMLLELSLDGIIRYVSPAWQRILGSDPSYLVDQPIESIMDSQNKNICMLAMDQLVADQTRTVETHFYLKKIFSPPVDPIGDCNLSTKPVKNSDNSLVLVEAKGMLMYDKTLNLPSHVLWVLIHEFEPPNSTLKHTLNSNDSSAIAETSNSYSGDLSLSPNVSNNPHHNLNENRGDYLSNKHFENNIDISVTHDSLVPKEPFQFYETIREMGNHILNLNSEVMIRGMNFSGRQFESNLDSFPKISDESIICRICDKEIESAYFEQHAWLCAQTNRAAVQIELQNDELRNLLEALSLWFPGCQLEKLEQIVHGDNDSDKDEVLSQSNSFKTAYQDLKGSLVKEQNNIKDISNIASNYKTKLRTYSDRQIIMLGDLRSSLEEICKSAIALNLSDLNTISSNAGSNSSLSTTNFNIVENGVSFSSTEPVSNPQHDLSNYSFVDVHYDETSSASTKGVPLHSNENKSTIQPASNQSVSESPAPSVLIKSDRWIQLSEWHTKIPSIFNTLSIDQSLRLDLLDPAIYGISSNLLNVISIKLKAVDNLQFSLENTFLLESILLQNNSDGGYSETHDPTPDLYEISSSYQQNENISIQLKIAPPNTIDTREVFFSSEATKFERKAPPSAFPQLLTDRPNSYNTNVNESPQISEPIDISKQDKRIPILDSPSIKSVLDAESNFYISDESPRQSGDFSVLSDNPVKKLRLSIKKSSRSSSMIDPSSGNFKPPPMPSIDDFTLLKPISKGAYGSVYLAKKKSTGEYFAIKVLKKSDMIDKNQISNIKAERKIMITQTDSPFVVKLLYTFQSRNYLYLVMEYLNGGDCASLLKTLGSLSEEWTRSYLAEVVLGLENLHALNIVHRDLKPDNLLIDQHGHLKLTDFGLSRLGFLGRREYSNIPTDSVNRDSIIMYSEDEEKSPSPKRMELTQVSRNDPEKKKSVVGTPDYLAPESILGTRFGEAVDWWALGIMCYEFLFGIPPFHDETPERVFENILSSPITFYDKERIEERIEFEKINNLDVDSNIEDLYEVGFEPSYPEISPEARDFILKLLDRNPDKRLGSKGSDEVKSHPFFKGIDWSNLTSVQPAFVPMVEDVENTEYFDPRGASLDPMLSLENSQISSKKSTLTPHLNIIEELNPRLVDTNSESSVGSGLQSGLKARDDWNKIIPSVYEGVDFENPGPLTKVSLCPGDIIDYPSSSPDSKNIHKNIKSSGISTVLSLEKNHVSNQPVHDEANVNFSSESSPNISDSKSSYLDSNNIPQDSDQSQQFGGFSFKNLPALEHENFKEILKLRRRSNMIDPNYTLQRNSSISQNDLTSMNLSQNSFGYPSMDPPNNKTPLGNPDLPGILRSHTFVNFSETGKICKNAELNICEESNNFFSSHSPISKLARGASYNEGGSDQLRNKGFFPIFGGIQSPESIKRVESNNSQYVESNFSNYFSQNLSPSNNRGSLSSNGENISILSFSPISSISTQISGSENHASQIEIPENTNDFSNNMDRNMANLSNTLQPFIGTSSNHEKSVYTKNLSDSYSDFRLDLEKTPQHHSNSNTLIENHPSFSEMSLSPLKPEPINYMSKASADTIISKKNQESLLHSTPLNNEKSNQNFMGNNSSSEIKPYESTSNLQDRVLKSSEKKDSLVGSKIPPSKPFSGSGIVDPITHPYEKINFSQSIGNFGDSSSLSKSKSKCNLESVESPKRSSITQKNDPSLALMLSRKNSHREPSLLEVVTTRQLINENKIESPSSNNSRSFTNINILRSNNLGIIEEKPASALIEKNGDIRIKSNPFNGDGNENSDDSRFFAKPISYPNQTSVSENESANNPNNHLSRPIILVADDNPVINKIIETLIKRFHMDTVIVRNGAEAIRCAMARTRFDMIFMDLVMPILDGDQAARMIKSTNNINSKTPIISIVAFEGEAEYKISGKINDKFDDFSL</sequence>
<dbReference type="SUPFAM" id="SSF52172">
    <property type="entry name" value="CheY-like"/>
    <property type="match status" value="1"/>
</dbReference>
<feature type="region of interest" description="Disordered" evidence="11">
    <location>
        <begin position="3321"/>
        <end position="3366"/>
    </location>
</feature>
<feature type="compositionally biased region" description="Basic residues" evidence="11">
    <location>
        <begin position="241"/>
        <end position="250"/>
    </location>
</feature>
<comment type="caution">
    <text evidence="15">The sequence shown here is derived from an EMBL/GenBank/DDBJ whole genome shotgun (WGS) entry which is preliminary data.</text>
</comment>
<keyword evidence="5" id="KW-0547">Nucleotide-binding</keyword>
<dbReference type="PANTHER" id="PTHR24356">
    <property type="entry name" value="SERINE/THREONINE-PROTEIN KINASE"/>
    <property type="match status" value="1"/>
</dbReference>
<dbReference type="SMART" id="SM00220">
    <property type="entry name" value="S_TKc"/>
    <property type="match status" value="1"/>
</dbReference>
<dbReference type="InterPro" id="IPR008271">
    <property type="entry name" value="Ser/Thr_kinase_AS"/>
</dbReference>
<dbReference type="Proteomes" id="UP000187455">
    <property type="component" value="Unassembled WGS sequence"/>
</dbReference>
<dbReference type="Gene3D" id="1.10.510.10">
    <property type="entry name" value="Transferase(Phosphotransferase) domain 1"/>
    <property type="match status" value="2"/>
</dbReference>
<dbReference type="OrthoDB" id="162894at2759"/>
<feature type="compositionally biased region" description="Polar residues" evidence="11">
    <location>
        <begin position="754"/>
        <end position="764"/>
    </location>
</feature>
<keyword evidence="4" id="KW-0808">Transferase</keyword>
<dbReference type="GO" id="GO:0000160">
    <property type="term" value="P:phosphorelay signal transduction system"/>
    <property type="evidence" value="ECO:0007669"/>
    <property type="project" value="InterPro"/>
</dbReference>
<evidence type="ECO:0000259" key="12">
    <source>
        <dbReference type="PROSITE" id="PS50011"/>
    </source>
</evidence>
<dbReference type="PROSITE" id="PS51285">
    <property type="entry name" value="AGC_KINASE_CTER"/>
    <property type="match status" value="1"/>
</dbReference>
<feature type="modified residue" description="4-aspartylphosphate" evidence="10">
    <location>
        <position position="3972"/>
    </location>
</feature>
<feature type="compositionally biased region" description="Polar residues" evidence="11">
    <location>
        <begin position="1686"/>
        <end position="1696"/>
    </location>
</feature>
<feature type="compositionally biased region" description="Polar residues" evidence="11">
    <location>
        <begin position="3689"/>
        <end position="3719"/>
    </location>
</feature>
<dbReference type="SMART" id="SM00448">
    <property type="entry name" value="REC"/>
    <property type="match status" value="1"/>
</dbReference>
<name>A0A1R0GTQ3_9FUNG</name>
<feature type="compositionally biased region" description="Polar residues" evidence="11">
    <location>
        <begin position="2249"/>
        <end position="2273"/>
    </location>
</feature>
<feature type="region of interest" description="Disordered" evidence="11">
    <location>
        <begin position="1651"/>
        <end position="1714"/>
    </location>
</feature>
<keyword evidence="7" id="KW-0067">ATP-binding</keyword>
<dbReference type="InterPro" id="IPR011006">
    <property type="entry name" value="CheY-like_superfamily"/>
</dbReference>
<feature type="region of interest" description="Disordered" evidence="11">
    <location>
        <begin position="1592"/>
        <end position="1611"/>
    </location>
</feature>
<feature type="compositionally biased region" description="Basic and acidic residues" evidence="11">
    <location>
        <begin position="15"/>
        <end position="28"/>
    </location>
</feature>
<feature type="region of interest" description="Disordered" evidence="11">
    <location>
        <begin position="3009"/>
        <end position="3037"/>
    </location>
</feature>
<dbReference type="SUPFAM" id="SSF55785">
    <property type="entry name" value="PYP-like sensor domain (PAS domain)"/>
    <property type="match status" value="1"/>
</dbReference>
<feature type="region of interest" description="Disordered" evidence="11">
    <location>
        <begin position="3689"/>
        <end position="3748"/>
    </location>
</feature>
<accession>A0A1R0GTQ3</accession>
<evidence type="ECO:0000256" key="6">
    <source>
        <dbReference type="ARBA" id="ARBA00022777"/>
    </source>
</evidence>
<dbReference type="InterPro" id="IPR000961">
    <property type="entry name" value="AGC-kinase_C"/>
</dbReference>
<dbReference type="Pfam" id="PF00069">
    <property type="entry name" value="Pkinase"/>
    <property type="match status" value="2"/>
</dbReference>
<comment type="catalytic activity">
    <reaction evidence="9">
        <text>L-seryl-[protein] + ATP = O-phospho-L-seryl-[protein] + ADP + H(+)</text>
        <dbReference type="Rhea" id="RHEA:17989"/>
        <dbReference type="Rhea" id="RHEA-COMP:9863"/>
        <dbReference type="Rhea" id="RHEA-COMP:11604"/>
        <dbReference type="ChEBI" id="CHEBI:15378"/>
        <dbReference type="ChEBI" id="CHEBI:29999"/>
        <dbReference type="ChEBI" id="CHEBI:30616"/>
        <dbReference type="ChEBI" id="CHEBI:83421"/>
        <dbReference type="ChEBI" id="CHEBI:456216"/>
        <dbReference type="EC" id="2.7.11.1"/>
    </reaction>
</comment>
<evidence type="ECO:0000313" key="16">
    <source>
        <dbReference type="Proteomes" id="UP000187455"/>
    </source>
</evidence>
<gene>
    <name evidence="15" type="ORF">AYI68_g5623</name>
</gene>
<feature type="region of interest" description="Disordered" evidence="11">
    <location>
        <begin position="745"/>
        <end position="778"/>
    </location>
</feature>
<dbReference type="PROSITE" id="PS50011">
    <property type="entry name" value="PROTEIN_KINASE_DOM"/>
    <property type="match status" value="1"/>
</dbReference>
<keyword evidence="2 15" id="KW-0723">Serine/threonine-protein kinase</keyword>
<evidence type="ECO:0000256" key="5">
    <source>
        <dbReference type="ARBA" id="ARBA00022741"/>
    </source>
</evidence>
<feature type="compositionally biased region" description="Low complexity" evidence="11">
    <location>
        <begin position="1658"/>
        <end position="1677"/>
    </location>
</feature>
<evidence type="ECO:0000256" key="4">
    <source>
        <dbReference type="ARBA" id="ARBA00022679"/>
    </source>
</evidence>
<dbReference type="InterPro" id="IPR011009">
    <property type="entry name" value="Kinase-like_dom_sf"/>
</dbReference>
<dbReference type="GO" id="GO:0007010">
    <property type="term" value="P:cytoskeleton organization"/>
    <property type="evidence" value="ECO:0007669"/>
    <property type="project" value="UniProtKB-ARBA"/>
</dbReference>
<evidence type="ECO:0000256" key="3">
    <source>
        <dbReference type="ARBA" id="ARBA00022553"/>
    </source>
</evidence>
<feature type="non-terminal residue" evidence="15">
    <location>
        <position position="4026"/>
    </location>
</feature>
<feature type="compositionally biased region" description="Basic residues" evidence="11">
    <location>
        <begin position="1700"/>
        <end position="1714"/>
    </location>
</feature>
<dbReference type="Gene3D" id="3.30.200.20">
    <property type="entry name" value="Phosphorylase Kinase, domain 1"/>
    <property type="match status" value="2"/>
</dbReference>
<feature type="region of interest" description="Disordered" evidence="11">
    <location>
        <begin position="2249"/>
        <end position="2279"/>
    </location>
</feature>
<dbReference type="FunFam" id="1.10.510.10:FF:000024">
    <property type="entry name" value="Probable serine/threonine-protein kinase cot-1"/>
    <property type="match status" value="1"/>
</dbReference>
<organism evidence="15 16">
    <name type="scientific">Smittium mucronatum</name>
    <dbReference type="NCBI Taxonomy" id="133383"/>
    <lineage>
        <taxon>Eukaryota</taxon>
        <taxon>Fungi</taxon>
        <taxon>Fungi incertae sedis</taxon>
        <taxon>Zoopagomycota</taxon>
        <taxon>Kickxellomycotina</taxon>
        <taxon>Harpellomycetes</taxon>
        <taxon>Harpellales</taxon>
        <taxon>Legeriomycetaceae</taxon>
        <taxon>Smittium</taxon>
    </lineage>
</organism>
<feature type="domain" description="Protein kinase" evidence="12">
    <location>
        <begin position="2835"/>
        <end position="3168"/>
    </location>
</feature>
<dbReference type="Pfam" id="PF00072">
    <property type="entry name" value="Response_reg"/>
    <property type="match status" value="1"/>
</dbReference>
<dbReference type="InterPro" id="IPR050236">
    <property type="entry name" value="Ser_Thr_kinase_AGC"/>
</dbReference>
<dbReference type="EMBL" id="LSSL01003602">
    <property type="protein sequence ID" value="OLY80282.1"/>
    <property type="molecule type" value="Genomic_DNA"/>
</dbReference>
<dbReference type="EC" id="2.7.11.1" evidence="1"/>
<dbReference type="GO" id="GO:0005524">
    <property type="term" value="F:ATP binding"/>
    <property type="evidence" value="ECO:0007669"/>
    <property type="project" value="UniProtKB-KW"/>
</dbReference>
<dbReference type="InterPro" id="IPR001789">
    <property type="entry name" value="Sig_transdc_resp-reg_receiver"/>
</dbReference>